<proteinExistence type="predicted"/>
<sequence>MTSQSHPIPPSVAHLRARLTTNPALPQAYIYHQLRSSQSCPAPRHGVGDVFPPSNGKLAHGG</sequence>
<evidence type="ECO:0000313" key="2">
    <source>
        <dbReference type="EMBL" id="GFH14837.1"/>
    </source>
</evidence>
<dbReference type="EMBL" id="BLLF01000772">
    <property type="protein sequence ID" value="GFH14837.1"/>
    <property type="molecule type" value="Genomic_DNA"/>
</dbReference>
<evidence type="ECO:0000313" key="3">
    <source>
        <dbReference type="Proteomes" id="UP000485058"/>
    </source>
</evidence>
<keyword evidence="3" id="KW-1185">Reference proteome</keyword>
<gene>
    <name evidence="2" type="ORF">HaLaN_10960</name>
</gene>
<reference evidence="2 3" key="1">
    <citation type="submission" date="2020-02" db="EMBL/GenBank/DDBJ databases">
        <title>Draft genome sequence of Haematococcus lacustris strain NIES-144.</title>
        <authorList>
            <person name="Morimoto D."/>
            <person name="Nakagawa S."/>
            <person name="Yoshida T."/>
            <person name="Sawayama S."/>
        </authorList>
    </citation>
    <scope>NUCLEOTIDE SEQUENCE [LARGE SCALE GENOMIC DNA]</scope>
    <source>
        <strain evidence="2 3">NIES-144</strain>
    </source>
</reference>
<protein>
    <submittedName>
        <fullName evidence="2">Uncharacterized protein</fullName>
    </submittedName>
</protein>
<name>A0A699YX31_HAELA</name>
<feature type="region of interest" description="Disordered" evidence="1">
    <location>
        <begin position="38"/>
        <end position="62"/>
    </location>
</feature>
<accession>A0A699YX31</accession>
<dbReference type="AlphaFoldDB" id="A0A699YX31"/>
<dbReference type="Proteomes" id="UP000485058">
    <property type="component" value="Unassembled WGS sequence"/>
</dbReference>
<comment type="caution">
    <text evidence="2">The sequence shown here is derived from an EMBL/GenBank/DDBJ whole genome shotgun (WGS) entry which is preliminary data.</text>
</comment>
<evidence type="ECO:0000256" key="1">
    <source>
        <dbReference type="SAM" id="MobiDB-lite"/>
    </source>
</evidence>
<organism evidence="2 3">
    <name type="scientific">Haematococcus lacustris</name>
    <name type="common">Green alga</name>
    <name type="synonym">Haematococcus pluvialis</name>
    <dbReference type="NCBI Taxonomy" id="44745"/>
    <lineage>
        <taxon>Eukaryota</taxon>
        <taxon>Viridiplantae</taxon>
        <taxon>Chlorophyta</taxon>
        <taxon>core chlorophytes</taxon>
        <taxon>Chlorophyceae</taxon>
        <taxon>CS clade</taxon>
        <taxon>Chlamydomonadales</taxon>
        <taxon>Haematococcaceae</taxon>
        <taxon>Haematococcus</taxon>
    </lineage>
</organism>